<dbReference type="GO" id="GO:0016020">
    <property type="term" value="C:membrane"/>
    <property type="evidence" value="ECO:0007669"/>
    <property type="project" value="UniProtKB-SubCell"/>
</dbReference>
<evidence type="ECO:0000256" key="8">
    <source>
        <dbReference type="RuleBase" id="RU000461"/>
    </source>
</evidence>
<evidence type="ECO:0000256" key="2">
    <source>
        <dbReference type="ARBA" id="ARBA00010617"/>
    </source>
</evidence>
<dbReference type="Proteomes" id="UP001652623">
    <property type="component" value="Chromosome 5"/>
</dbReference>
<dbReference type="InterPro" id="IPR001128">
    <property type="entry name" value="Cyt_P450"/>
</dbReference>
<dbReference type="PROSITE" id="PS00086">
    <property type="entry name" value="CYTOCHROME_P450"/>
    <property type="match status" value="1"/>
</dbReference>
<dbReference type="KEGG" id="zju:107421660"/>
<sequence length="484" mass="55888">MDLFILSLPLFAIALYYLYCAWKPRNSNTNNEKLLSLPPGPKCWPIIGDNLNYIFGSQKGGQDKFFEQRTNSYSHKLFKTKLFNEDMLFFCTAEGNKFVFSNENKLVKSWFPKTFEKIFAAPNSSSVIRDEIKIFRKVVVQFLKPESLKNYVDIIDYETQKHLKTCWDGKKELTVFPLMISYTIGLGFRLFLNTEIDPKEKEILDHQFHDVSRGFFPVFPFDLRGTKLNVAIKAAKQITKVVEKIVKQRRKEILENKAAFEDAHDVLTYLLMEANGILFKNDYDIAKKLYGFVNGANGSSSALISSIMFYLADLPHVYDRVRQEQMEIANSKAPGELLNWGDIQKMKYTWNVACEVMRLAPPIQGSFREVLTDFVYDGFRIPKGFKIHLNAFATHKNPKYFPDPDKFDPSRFEGNEPVPFSYIPFGGGPRMCPGKEYGRLNVLVFMHNIVKTYRWEKVITDEKITANPHSAPSKGLPIRLYPIN</sequence>
<keyword evidence="8" id="KW-0503">Monooxygenase</keyword>
<accession>A0A6P4A0W0</accession>
<dbReference type="GeneID" id="107421660"/>
<proteinExistence type="inferred from homology"/>
<keyword evidence="9" id="KW-1185">Reference proteome</keyword>
<organism evidence="9 10">
    <name type="scientific">Ziziphus jujuba</name>
    <name type="common">Chinese jujube</name>
    <name type="synonym">Ziziphus sativa</name>
    <dbReference type="NCBI Taxonomy" id="326968"/>
    <lineage>
        <taxon>Eukaryota</taxon>
        <taxon>Viridiplantae</taxon>
        <taxon>Streptophyta</taxon>
        <taxon>Embryophyta</taxon>
        <taxon>Tracheophyta</taxon>
        <taxon>Spermatophyta</taxon>
        <taxon>Magnoliopsida</taxon>
        <taxon>eudicotyledons</taxon>
        <taxon>Gunneridae</taxon>
        <taxon>Pentapetalae</taxon>
        <taxon>rosids</taxon>
        <taxon>fabids</taxon>
        <taxon>Rosales</taxon>
        <taxon>Rhamnaceae</taxon>
        <taxon>Paliureae</taxon>
        <taxon>Ziziphus</taxon>
    </lineage>
</organism>
<dbReference type="Gene3D" id="1.10.630.10">
    <property type="entry name" value="Cytochrome P450"/>
    <property type="match status" value="1"/>
</dbReference>
<keyword evidence="5" id="KW-1133">Transmembrane helix</keyword>
<evidence type="ECO:0000313" key="10">
    <source>
        <dbReference type="RefSeq" id="XP_015886426.2"/>
    </source>
</evidence>
<keyword evidence="5" id="KW-0472">Membrane</keyword>
<keyword evidence="3" id="KW-0812">Transmembrane</keyword>
<reference evidence="10" key="1">
    <citation type="submission" date="2025-08" db="UniProtKB">
        <authorList>
            <consortium name="RefSeq"/>
        </authorList>
    </citation>
    <scope>IDENTIFICATION</scope>
    <source>
        <tissue evidence="10">Seedling</tissue>
    </source>
</reference>
<dbReference type="Pfam" id="PF00067">
    <property type="entry name" value="p450"/>
    <property type="match status" value="1"/>
</dbReference>
<dbReference type="GO" id="GO:0016705">
    <property type="term" value="F:oxidoreductase activity, acting on paired donors, with incorporation or reduction of molecular oxygen"/>
    <property type="evidence" value="ECO:0007669"/>
    <property type="project" value="InterPro"/>
</dbReference>
<dbReference type="InterPro" id="IPR036396">
    <property type="entry name" value="Cyt_P450_sf"/>
</dbReference>
<dbReference type="CDD" id="cd11043">
    <property type="entry name" value="CYP90-like"/>
    <property type="match status" value="1"/>
</dbReference>
<keyword evidence="4 7" id="KW-0479">Metal-binding</keyword>
<evidence type="ECO:0000256" key="5">
    <source>
        <dbReference type="ARBA" id="ARBA00022989"/>
    </source>
</evidence>
<dbReference type="PANTHER" id="PTHR24286">
    <property type="entry name" value="CYTOCHROME P450 26"/>
    <property type="match status" value="1"/>
</dbReference>
<evidence type="ECO:0000256" key="1">
    <source>
        <dbReference type="ARBA" id="ARBA00004167"/>
    </source>
</evidence>
<evidence type="ECO:0000313" key="9">
    <source>
        <dbReference type="Proteomes" id="UP001652623"/>
    </source>
</evidence>
<dbReference type="GO" id="GO:0016125">
    <property type="term" value="P:sterol metabolic process"/>
    <property type="evidence" value="ECO:0007669"/>
    <property type="project" value="TreeGrafter"/>
</dbReference>
<protein>
    <submittedName>
        <fullName evidence="10">Beta-amyrin 28-monooxygenase</fullName>
    </submittedName>
</protein>
<dbReference type="GO" id="GO:0004497">
    <property type="term" value="F:monooxygenase activity"/>
    <property type="evidence" value="ECO:0007669"/>
    <property type="project" value="UniProtKB-KW"/>
</dbReference>
<evidence type="ECO:0000256" key="3">
    <source>
        <dbReference type="ARBA" id="ARBA00022692"/>
    </source>
</evidence>
<comment type="cofactor">
    <cofactor evidence="7">
        <name>heme</name>
        <dbReference type="ChEBI" id="CHEBI:30413"/>
    </cofactor>
</comment>
<comment type="similarity">
    <text evidence="2 8">Belongs to the cytochrome P450 family.</text>
</comment>
<dbReference type="PANTHER" id="PTHR24286:SF381">
    <property type="entry name" value="BETA-AMYRIN 28-OXIDASE"/>
    <property type="match status" value="1"/>
</dbReference>
<dbReference type="SUPFAM" id="SSF48264">
    <property type="entry name" value="Cytochrome P450"/>
    <property type="match status" value="1"/>
</dbReference>
<evidence type="ECO:0000256" key="7">
    <source>
        <dbReference type="PIRSR" id="PIRSR602401-1"/>
    </source>
</evidence>
<dbReference type="InterPro" id="IPR002401">
    <property type="entry name" value="Cyt_P450_E_grp-I"/>
</dbReference>
<comment type="subcellular location">
    <subcellularLocation>
        <location evidence="1">Membrane</location>
        <topology evidence="1">Single-pass membrane protein</topology>
    </subcellularLocation>
</comment>
<keyword evidence="6 7" id="KW-0408">Iron</keyword>
<evidence type="ECO:0000256" key="4">
    <source>
        <dbReference type="ARBA" id="ARBA00022723"/>
    </source>
</evidence>
<feature type="binding site" description="axial binding residue" evidence="7">
    <location>
        <position position="432"/>
    </location>
    <ligand>
        <name>heme</name>
        <dbReference type="ChEBI" id="CHEBI:30413"/>
    </ligand>
    <ligandPart>
        <name>Fe</name>
        <dbReference type="ChEBI" id="CHEBI:18248"/>
    </ligandPart>
</feature>
<evidence type="ECO:0000256" key="6">
    <source>
        <dbReference type="ARBA" id="ARBA00023004"/>
    </source>
</evidence>
<dbReference type="GO" id="GO:0020037">
    <property type="term" value="F:heme binding"/>
    <property type="evidence" value="ECO:0007669"/>
    <property type="project" value="InterPro"/>
</dbReference>
<dbReference type="RefSeq" id="XP_015886426.2">
    <property type="nucleotide sequence ID" value="XM_016030940.4"/>
</dbReference>
<gene>
    <name evidence="10" type="primary">LOC107421660</name>
</gene>
<keyword evidence="8" id="KW-0560">Oxidoreductase</keyword>
<dbReference type="InterPro" id="IPR017972">
    <property type="entry name" value="Cyt_P450_CS"/>
</dbReference>
<dbReference type="PRINTS" id="PR00463">
    <property type="entry name" value="EP450I"/>
</dbReference>
<dbReference type="AlphaFoldDB" id="A0A6P4A0W0"/>
<dbReference type="GO" id="GO:0005506">
    <property type="term" value="F:iron ion binding"/>
    <property type="evidence" value="ECO:0007669"/>
    <property type="project" value="InterPro"/>
</dbReference>
<keyword evidence="7 8" id="KW-0349">Heme</keyword>
<dbReference type="InParanoid" id="A0A6P4A0W0"/>
<name>A0A6P4A0W0_ZIZJJ</name>